<dbReference type="Gene3D" id="3.40.50.720">
    <property type="entry name" value="NAD(P)-binding Rossmann-like Domain"/>
    <property type="match status" value="1"/>
</dbReference>
<reference evidence="3" key="1">
    <citation type="submission" date="2019-10" db="EMBL/GenBank/DDBJ databases">
        <title>Draft genome sequece of Microseira wollei NIES-4236.</title>
        <authorList>
            <person name="Yamaguchi H."/>
            <person name="Suzuki S."/>
            <person name="Kawachi M."/>
        </authorList>
    </citation>
    <scope>NUCLEOTIDE SEQUENCE</scope>
    <source>
        <strain evidence="3">NIES-4236</strain>
    </source>
</reference>
<evidence type="ECO:0000256" key="2">
    <source>
        <dbReference type="ARBA" id="ARBA00023002"/>
    </source>
</evidence>
<dbReference type="PANTHER" id="PTHR24321:SF8">
    <property type="entry name" value="ESTRADIOL 17-BETA-DEHYDROGENASE 8-RELATED"/>
    <property type="match status" value="1"/>
</dbReference>
<keyword evidence="4" id="KW-1185">Reference proteome</keyword>
<protein>
    <submittedName>
        <fullName evidence="3">Short-chain dehydrogenase/reductase SDR</fullName>
    </submittedName>
</protein>
<dbReference type="Pfam" id="PF13561">
    <property type="entry name" value="adh_short_C2"/>
    <property type="match status" value="1"/>
</dbReference>
<dbReference type="Proteomes" id="UP001050975">
    <property type="component" value="Unassembled WGS sequence"/>
</dbReference>
<gene>
    <name evidence="3" type="ORF">MiSe_62690</name>
</gene>
<evidence type="ECO:0000256" key="1">
    <source>
        <dbReference type="ARBA" id="ARBA00006484"/>
    </source>
</evidence>
<dbReference type="RefSeq" id="WP_264196741.1">
    <property type="nucleotide sequence ID" value="NZ_BLAY01000123.1"/>
</dbReference>
<dbReference type="InterPro" id="IPR036291">
    <property type="entry name" value="NAD(P)-bd_dom_sf"/>
</dbReference>
<evidence type="ECO:0000313" key="3">
    <source>
        <dbReference type="EMBL" id="GET41457.1"/>
    </source>
</evidence>
<name>A0AAV3XPE1_9CYAN</name>
<evidence type="ECO:0000313" key="4">
    <source>
        <dbReference type="Proteomes" id="UP001050975"/>
    </source>
</evidence>
<dbReference type="EMBL" id="BLAY01000123">
    <property type="protein sequence ID" value="GET41457.1"/>
    <property type="molecule type" value="Genomic_DNA"/>
</dbReference>
<accession>A0AAV3XPE1</accession>
<comment type="similarity">
    <text evidence="1">Belongs to the short-chain dehydrogenases/reductases (SDR) family.</text>
</comment>
<dbReference type="GO" id="GO:0016491">
    <property type="term" value="F:oxidoreductase activity"/>
    <property type="evidence" value="ECO:0007669"/>
    <property type="project" value="UniProtKB-KW"/>
</dbReference>
<dbReference type="InterPro" id="IPR002347">
    <property type="entry name" value="SDR_fam"/>
</dbReference>
<dbReference type="PRINTS" id="PR00081">
    <property type="entry name" value="GDHRDH"/>
</dbReference>
<dbReference type="SUPFAM" id="SSF51735">
    <property type="entry name" value="NAD(P)-binding Rossmann-fold domains"/>
    <property type="match status" value="1"/>
</dbReference>
<sequence>MSNGLSRHPAPGFSSHTTAKSALDGLVKSLALELGPHGIRVNAVAPGLTITDATAFLPQEHQDATAQMTPLRRNGMPEDIAGAILLLASDQAKFITGTYLPVSGGMQMI</sequence>
<keyword evidence="2" id="KW-0560">Oxidoreductase</keyword>
<dbReference type="PANTHER" id="PTHR24321">
    <property type="entry name" value="DEHYDROGENASES, SHORT CHAIN"/>
    <property type="match status" value="1"/>
</dbReference>
<comment type="caution">
    <text evidence="3">The sequence shown here is derived from an EMBL/GenBank/DDBJ whole genome shotgun (WGS) entry which is preliminary data.</text>
</comment>
<proteinExistence type="inferred from homology"/>
<organism evidence="3 4">
    <name type="scientific">Microseira wollei NIES-4236</name>
    <dbReference type="NCBI Taxonomy" id="2530354"/>
    <lineage>
        <taxon>Bacteria</taxon>
        <taxon>Bacillati</taxon>
        <taxon>Cyanobacteriota</taxon>
        <taxon>Cyanophyceae</taxon>
        <taxon>Oscillatoriophycideae</taxon>
        <taxon>Aerosakkonematales</taxon>
        <taxon>Aerosakkonemataceae</taxon>
        <taxon>Microseira</taxon>
    </lineage>
</organism>
<dbReference type="AlphaFoldDB" id="A0AAV3XPE1"/>